<dbReference type="InterPro" id="IPR027267">
    <property type="entry name" value="AH/BAR_dom_sf"/>
</dbReference>
<feature type="region of interest" description="Disordered" evidence="1">
    <location>
        <begin position="1"/>
        <end position="44"/>
    </location>
</feature>
<keyword evidence="3" id="KW-1185">Reference proteome</keyword>
<name>A0A8K1CDB9_PYTOL</name>
<accession>A0A8K1CDB9</accession>
<comment type="caution">
    <text evidence="2">The sequence shown here is derived from an EMBL/GenBank/DDBJ whole genome shotgun (WGS) entry which is preliminary data.</text>
</comment>
<organism evidence="2 3">
    <name type="scientific">Pythium oligandrum</name>
    <name type="common">Mycoparasitic fungus</name>
    <dbReference type="NCBI Taxonomy" id="41045"/>
    <lineage>
        <taxon>Eukaryota</taxon>
        <taxon>Sar</taxon>
        <taxon>Stramenopiles</taxon>
        <taxon>Oomycota</taxon>
        <taxon>Peronosporomycetes</taxon>
        <taxon>Pythiales</taxon>
        <taxon>Pythiaceae</taxon>
        <taxon>Pythium</taxon>
    </lineage>
</organism>
<feature type="compositionally biased region" description="Acidic residues" evidence="1">
    <location>
        <begin position="25"/>
        <end position="37"/>
    </location>
</feature>
<dbReference type="OrthoDB" id="112290at2759"/>
<evidence type="ECO:0000313" key="2">
    <source>
        <dbReference type="EMBL" id="TMW60710.1"/>
    </source>
</evidence>
<dbReference type="Proteomes" id="UP000794436">
    <property type="component" value="Unassembled WGS sequence"/>
</dbReference>
<proteinExistence type="predicted"/>
<dbReference type="AlphaFoldDB" id="A0A8K1CDB9"/>
<dbReference type="Gene3D" id="1.20.1270.60">
    <property type="entry name" value="Arfaptin homology (AH) domain/BAR domain"/>
    <property type="match status" value="1"/>
</dbReference>
<evidence type="ECO:0000313" key="3">
    <source>
        <dbReference type="Proteomes" id="UP000794436"/>
    </source>
</evidence>
<reference evidence="2" key="1">
    <citation type="submission" date="2019-03" db="EMBL/GenBank/DDBJ databases">
        <title>Long read genome sequence of the mycoparasitic Pythium oligandrum ATCC 38472 isolated from sugarbeet rhizosphere.</title>
        <authorList>
            <person name="Gaulin E."/>
        </authorList>
    </citation>
    <scope>NUCLEOTIDE SEQUENCE</scope>
    <source>
        <strain evidence="2">ATCC 38472_TT</strain>
    </source>
</reference>
<dbReference type="SUPFAM" id="SSF103657">
    <property type="entry name" value="BAR/IMD domain-like"/>
    <property type="match status" value="1"/>
</dbReference>
<protein>
    <submittedName>
        <fullName evidence="2">Uncharacterized protein</fullName>
    </submittedName>
</protein>
<gene>
    <name evidence="2" type="ORF">Poli38472_000752</name>
</gene>
<evidence type="ECO:0000256" key="1">
    <source>
        <dbReference type="SAM" id="MobiDB-lite"/>
    </source>
</evidence>
<dbReference type="EMBL" id="SPLM01000108">
    <property type="protein sequence ID" value="TMW60710.1"/>
    <property type="molecule type" value="Genomic_DNA"/>
</dbReference>
<sequence length="283" mass="32279">MFSQWKEATLRQRRRRQPSQQQTSEADEQAVDSDEEQAASSPLLEKQTLRKRMVTEKNRVVQRVLVALRLATATTDSYFTTKVKEVDALLLQLDEMEGCIEAYSEALFELCESIRVFAGNSSDTSSLPDAVEVPSFLLAAEKLEDRALELQETIRERVLAPLSVKIAEYLIVQWHLHERCKYQIDVDYANRTLHAAQQRGDVNQIASRKRALQVAKMRLSKTSEQITSTLRRLEAKQDDDDRILNELVRVLKRFFRDGALLLRPPRASPASPPVAAPCPVIYI</sequence>